<evidence type="ECO:0000313" key="2">
    <source>
        <dbReference type="EMBL" id="GAA4804659.1"/>
    </source>
</evidence>
<sequence>MWRRRAFAILSSLSFIAVPVAAQAAGPAHCARLEQALMRLGDPDPAECLEGKALDNVRATLPKGLRLAAVRGLYVDDGGRYVEVDPRRTPVDLDRPNAEGNPFGGALLVAGKRKWRGHLRYEPNNAWHFAFVPEAQSDDASAPLQRAFATIVLDRDDGTPPVSPPAALAAAGCWEATATAHFADFSVLLGDGELAGVRPMLFRLSNVRDFRACPSPDSTP</sequence>
<evidence type="ECO:0000256" key="1">
    <source>
        <dbReference type="SAM" id="SignalP"/>
    </source>
</evidence>
<keyword evidence="3" id="KW-1185">Reference proteome</keyword>
<evidence type="ECO:0000313" key="3">
    <source>
        <dbReference type="Proteomes" id="UP001499959"/>
    </source>
</evidence>
<dbReference type="EMBL" id="BAABJE010000023">
    <property type="protein sequence ID" value="GAA4804659.1"/>
    <property type="molecule type" value="Genomic_DNA"/>
</dbReference>
<keyword evidence="1" id="KW-0732">Signal</keyword>
<dbReference type="Proteomes" id="UP001499959">
    <property type="component" value="Unassembled WGS sequence"/>
</dbReference>
<dbReference type="RefSeq" id="WP_345304566.1">
    <property type="nucleotide sequence ID" value="NZ_BAABJE010000023.1"/>
</dbReference>
<name>A0ABP9C8X6_9GAMM</name>
<evidence type="ECO:0008006" key="4">
    <source>
        <dbReference type="Google" id="ProtNLM"/>
    </source>
</evidence>
<gene>
    <name evidence="2" type="ORF">GCM10023307_34050</name>
</gene>
<feature type="signal peptide" evidence="1">
    <location>
        <begin position="1"/>
        <end position="24"/>
    </location>
</feature>
<protein>
    <recommendedName>
        <fullName evidence="4">Secreted protein</fullName>
    </recommendedName>
</protein>
<organism evidence="2 3">
    <name type="scientific">Lysobacter hankyongensis</name>
    <dbReference type="NCBI Taxonomy" id="1176535"/>
    <lineage>
        <taxon>Bacteria</taxon>
        <taxon>Pseudomonadati</taxon>
        <taxon>Pseudomonadota</taxon>
        <taxon>Gammaproteobacteria</taxon>
        <taxon>Lysobacterales</taxon>
        <taxon>Lysobacteraceae</taxon>
        <taxon>Lysobacter</taxon>
    </lineage>
</organism>
<accession>A0ABP9C8X6</accession>
<proteinExistence type="predicted"/>
<feature type="chain" id="PRO_5046926746" description="Secreted protein" evidence="1">
    <location>
        <begin position="25"/>
        <end position="220"/>
    </location>
</feature>
<comment type="caution">
    <text evidence="2">The sequence shown here is derived from an EMBL/GenBank/DDBJ whole genome shotgun (WGS) entry which is preliminary data.</text>
</comment>
<reference evidence="3" key="1">
    <citation type="journal article" date="2019" name="Int. J. Syst. Evol. Microbiol.">
        <title>The Global Catalogue of Microorganisms (GCM) 10K type strain sequencing project: providing services to taxonomists for standard genome sequencing and annotation.</title>
        <authorList>
            <consortium name="The Broad Institute Genomics Platform"/>
            <consortium name="The Broad Institute Genome Sequencing Center for Infectious Disease"/>
            <person name="Wu L."/>
            <person name="Ma J."/>
        </authorList>
    </citation>
    <scope>NUCLEOTIDE SEQUENCE [LARGE SCALE GENOMIC DNA]</scope>
    <source>
        <strain evidence="3">JCM 18204</strain>
    </source>
</reference>